<dbReference type="EMBL" id="RHHR01000005">
    <property type="protein sequence ID" value="RNB76639.1"/>
    <property type="molecule type" value="Genomic_DNA"/>
</dbReference>
<gene>
    <name evidence="2" type="ORF">EDM52_02270</name>
</gene>
<organism evidence="2 3">
    <name type="scientific">Brevibacillus invocatus</name>
    <dbReference type="NCBI Taxonomy" id="173959"/>
    <lineage>
        <taxon>Bacteria</taxon>
        <taxon>Bacillati</taxon>
        <taxon>Bacillota</taxon>
        <taxon>Bacilli</taxon>
        <taxon>Bacillales</taxon>
        <taxon>Paenibacillaceae</taxon>
        <taxon>Brevibacillus</taxon>
    </lineage>
</organism>
<evidence type="ECO:0000313" key="2">
    <source>
        <dbReference type="EMBL" id="RNB76639.1"/>
    </source>
</evidence>
<proteinExistence type="predicted"/>
<dbReference type="AlphaFoldDB" id="A0A3M8CM25"/>
<feature type="domain" description="DZANK-type" evidence="1">
    <location>
        <begin position="129"/>
        <end position="190"/>
    </location>
</feature>
<evidence type="ECO:0000259" key="1">
    <source>
        <dbReference type="Pfam" id="PF12773"/>
    </source>
</evidence>
<dbReference type="Pfam" id="PF12773">
    <property type="entry name" value="DZR"/>
    <property type="match status" value="1"/>
</dbReference>
<evidence type="ECO:0000313" key="3">
    <source>
        <dbReference type="Proteomes" id="UP000282028"/>
    </source>
</evidence>
<protein>
    <submittedName>
        <fullName evidence="2">Zinc ribbon domain-containing protein</fullName>
    </submittedName>
</protein>
<dbReference type="OrthoDB" id="2066200at2"/>
<keyword evidence="3" id="KW-1185">Reference proteome</keyword>
<comment type="caution">
    <text evidence="2">The sequence shown here is derived from an EMBL/GenBank/DDBJ whole genome shotgun (WGS) entry which is preliminary data.</text>
</comment>
<dbReference type="InterPro" id="IPR025874">
    <property type="entry name" value="DZR"/>
</dbReference>
<dbReference type="Proteomes" id="UP000282028">
    <property type="component" value="Unassembled WGS sequence"/>
</dbReference>
<name>A0A3M8CM25_9BACL</name>
<accession>A0A3M8CM25</accession>
<reference evidence="2 3" key="1">
    <citation type="submission" date="2018-10" db="EMBL/GenBank/DDBJ databases">
        <title>Phylogenomics of Brevibacillus.</title>
        <authorList>
            <person name="Dunlap C."/>
        </authorList>
    </citation>
    <scope>NUCLEOTIDE SEQUENCE [LARGE SCALE GENOMIC DNA]</scope>
    <source>
        <strain evidence="2 3">JCM 12215</strain>
    </source>
</reference>
<sequence>MCTKQNTWMGLRVIYCRFITSMKWRIPCMSFFDKMKKGVSDAGSKAKSLVEVNKFRLNIQSLEAEIQDRYKRIGQAVYQSTSDEIGSEPELDQKTNVSIVQLCQEIRFRQQEITALNKKILELNHQKSCNKCGRLNQLEVKYCSECGHEFTQVVTIDIVAERAATENADFTCSKCQEPFGQNDRFCGKCGASRQ</sequence>